<feature type="compositionally biased region" description="Polar residues" evidence="1">
    <location>
        <begin position="356"/>
        <end position="369"/>
    </location>
</feature>
<feature type="region of interest" description="Disordered" evidence="1">
    <location>
        <begin position="351"/>
        <end position="383"/>
    </location>
</feature>
<dbReference type="AlphaFoldDB" id="A0AA39YTE7"/>
<feature type="domain" description="C2H2-type" evidence="2">
    <location>
        <begin position="254"/>
        <end position="280"/>
    </location>
</feature>
<dbReference type="Proteomes" id="UP001174997">
    <property type="component" value="Unassembled WGS sequence"/>
</dbReference>
<protein>
    <recommendedName>
        <fullName evidence="2">C2H2-type domain-containing protein</fullName>
    </recommendedName>
</protein>
<keyword evidence="4" id="KW-1185">Reference proteome</keyword>
<evidence type="ECO:0000256" key="1">
    <source>
        <dbReference type="SAM" id="MobiDB-lite"/>
    </source>
</evidence>
<feature type="domain" description="C2H2-type" evidence="2">
    <location>
        <begin position="289"/>
        <end position="320"/>
    </location>
</feature>
<gene>
    <name evidence="3" type="ORF">QBC41DRAFT_57015</name>
</gene>
<comment type="caution">
    <text evidence="3">The sequence shown here is derived from an EMBL/GenBank/DDBJ whole genome shotgun (WGS) entry which is preliminary data.</text>
</comment>
<dbReference type="Gene3D" id="3.30.160.60">
    <property type="entry name" value="Classic Zinc Finger"/>
    <property type="match status" value="1"/>
</dbReference>
<dbReference type="EMBL" id="JAULSY010000210">
    <property type="protein sequence ID" value="KAK0658289.1"/>
    <property type="molecule type" value="Genomic_DNA"/>
</dbReference>
<sequence>MEFHTGHPMYAVPLGLEDDDMFSPSGSSFSLSSSSYGPHTPTSGRSTPPRHSFDYASSFSSSIDGHSIELTPPSSATNSYFPFAFKGDGVSDFSQPGFPLTPSRSQLSFSGFSHNGYGVQLSPSQHVEYFCGDNLFQQPAVVSPQQQLPSSNGLENWRWPQDSHSPISFGEHTPKRPSVMVRHPPLKFEDEGDDINMRNKYIKENLSVEPSTVGLLPSPLHRVKDDSPPPPRQRHARMRAPKEAVNDVEPKATHRCIVPGCSYGPYRRNEHLKRHLKNEHGIGGEKEGYLCEFCPPEKSKDGQPKRFNRKDNWLQHIKLHMKNKSKNSRTEHNPGAIEVFNREQARINSSKKFKSRLNSSNNGRTTVNNKMRADSMDSMDSDL</sequence>
<feature type="region of interest" description="Disordered" evidence="1">
    <location>
        <begin position="25"/>
        <end position="53"/>
    </location>
</feature>
<dbReference type="InterPro" id="IPR013087">
    <property type="entry name" value="Znf_C2H2_type"/>
</dbReference>
<feature type="compositionally biased region" description="Low complexity" evidence="1">
    <location>
        <begin position="25"/>
        <end position="35"/>
    </location>
</feature>
<evidence type="ECO:0000259" key="2">
    <source>
        <dbReference type="SMART" id="SM00355"/>
    </source>
</evidence>
<evidence type="ECO:0000313" key="4">
    <source>
        <dbReference type="Proteomes" id="UP001174997"/>
    </source>
</evidence>
<accession>A0AA39YTE7</accession>
<proteinExistence type="predicted"/>
<reference evidence="3" key="1">
    <citation type="submission" date="2023-06" db="EMBL/GenBank/DDBJ databases">
        <title>Genome-scale phylogeny and comparative genomics of the fungal order Sordariales.</title>
        <authorList>
            <consortium name="Lawrence Berkeley National Laboratory"/>
            <person name="Hensen N."/>
            <person name="Bonometti L."/>
            <person name="Westerberg I."/>
            <person name="Brannstrom I.O."/>
            <person name="Guillou S."/>
            <person name="Cros-Aarteil S."/>
            <person name="Calhoun S."/>
            <person name="Haridas S."/>
            <person name="Kuo A."/>
            <person name="Mondo S."/>
            <person name="Pangilinan J."/>
            <person name="Riley R."/>
            <person name="Labutti K."/>
            <person name="Andreopoulos B."/>
            <person name="Lipzen A."/>
            <person name="Chen C."/>
            <person name="Yanf M."/>
            <person name="Daum C."/>
            <person name="Ng V."/>
            <person name="Clum A."/>
            <person name="Steindorff A."/>
            <person name="Ohm R."/>
            <person name="Martin F."/>
            <person name="Silar P."/>
            <person name="Natvig D."/>
            <person name="Lalanne C."/>
            <person name="Gautier V."/>
            <person name="Ament-Velasquez S.L."/>
            <person name="Kruys A."/>
            <person name="Hutchinson M.I."/>
            <person name="Powell A.J."/>
            <person name="Barry K."/>
            <person name="Miller A.N."/>
            <person name="Grigoriev I.V."/>
            <person name="Debuchy R."/>
            <person name="Gladieux P."/>
            <person name="Thoren M.H."/>
            <person name="Johannesson H."/>
        </authorList>
    </citation>
    <scope>NUCLEOTIDE SEQUENCE</scope>
    <source>
        <strain evidence="3">CBS 307.81</strain>
    </source>
</reference>
<evidence type="ECO:0000313" key="3">
    <source>
        <dbReference type="EMBL" id="KAK0658289.1"/>
    </source>
</evidence>
<feature type="compositionally biased region" description="Polar residues" evidence="1">
    <location>
        <begin position="36"/>
        <end position="46"/>
    </location>
</feature>
<name>A0AA39YTE7_9PEZI</name>
<organism evidence="3 4">
    <name type="scientific">Cercophora samala</name>
    <dbReference type="NCBI Taxonomy" id="330535"/>
    <lineage>
        <taxon>Eukaryota</taxon>
        <taxon>Fungi</taxon>
        <taxon>Dikarya</taxon>
        <taxon>Ascomycota</taxon>
        <taxon>Pezizomycotina</taxon>
        <taxon>Sordariomycetes</taxon>
        <taxon>Sordariomycetidae</taxon>
        <taxon>Sordariales</taxon>
        <taxon>Lasiosphaeriaceae</taxon>
        <taxon>Cercophora</taxon>
    </lineage>
</organism>
<feature type="region of interest" description="Disordered" evidence="1">
    <location>
        <begin position="212"/>
        <end position="248"/>
    </location>
</feature>
<dbReference type="SMART" id="SM00355">
    <property type="entry name" value="ZnF_C2H2"/>
    <property type="match status" value="2"/>
</dbReference>